<proteinExistence type="predicted"/>
<accession>A0A538T1B3</accession>
<comment type="caution">
    <text evidence="2">The sequence shown here is derived from an EMBL/GenBank/DDBJ whole genome shotgun (WGS) entry which is preliminary data.</text>
</comment>
<sequence length="132" mass="13566">MKRAVIAVSLSALLGIPLGAGAHEMSKHKSAVITGEVVDTGCYLGHAARGASHVSCATKCINAGMPIGLLTSQGTTYLLVMNHDNPDPYNSLKGMAGKTVSVRGALLERGGMKGIDVSEVKAASDMSVNTKK</sequence>
<feature type="chain" id="PRO_5022140460" evidence="1">
    <location>
        <begin position="23"/>
        <end position="132"/>
    </location>
</feature>
<organism evidence="2 3">
    <name type="scientific">Eiseniibacteriota bacterium</name>
    <dbReference type="NCBI Taxonomy" id="2212470"/>
    <lineage>
        <taxon>Bacteria</taxon>
        <taxon>Candidatus Eiseniibacteriota</taxon>
    </lineage>
</organism>
<evidence type="ECO:0000313" key="3">
    <source>
        <dbReference type="Proteomes" id="UP000316852"/>
    </source>
</evidence>
<protein>
    <submittedName>
        <fullName evidence="2">Uncharacterized protein</fullName>
    </submittedName>
</protein>
<evidence type="ECO:0000256" key="1">
    <source>
        <dbReference type="SAM" id="SignalP"/>
    </source>
</evidence>
<reference evidence="2 3" key="1">
    <citation type="journal article" date="2019" name="Nat. Microbiol.">
        <title>Mediterranean grassland soil C-N compound turnover is dependent on rainfall and depth, and is mediated by genomically divergent microorganisms.</title>
        <authorList>
            <person name="Diamond S."/>
            <person name="Andeer P.F."/>
            <person name="Li Z."/>
            <person name="Crits-Christoph A."/>
            <person name="Burstein D."/>
            <person name="Anantharaman K."/>
            <person name="Lane K.R."/>
            <person name="Thomas B.C."/>
            <person name="Pan C."/>
            <person name="Northen T.R."/>
            <person name="Banfield J.F."/>
        </authorList>
    </citation>
    <scope>NUCLEOTIDE SEQUENCE [LARGE SCALE GENOMIC DNA]</scope>
    <source>
        <strain evidence="2">WS_6</strain>
    </source>
</reference>
<keyword evidence="1" id="KW-0732">Signal</keyword>
<dbReference type="Proteomes" id="UP000316852">
    <property type="component" value="Unassembled WGS sequence"/>
</dbReference>
<dbReference type="EMBL" id="VBOW01000064">
    <property type="protein sequence ID" value="TMQ57419.1"/>
    <property type="molecule type" value="Genomic_DNA"/>
</dbReference>
<name>A0A538T1B3_UNCEI</name>
<evidence type="ECO:0000313" key="2">
    <source>
        <dbReference type="EMBL" id="TMQ57419.1"/>
    </source>
</evidence>
<dbReference type="AlphaFoldDB" id="A0A538T1B3"/>
<feature type="signal peptide" evidence="1">
    <location>
        <begin position="1"/>
        <end position="22"/>
    </location>
</feature>
<gene>
    <name evidence="2" type="ORF">E6K76_10395</name>
</gene>